<keyword evidence="2" id="KW-0902">Two-component regulatory system</keyword>
<dbReference type="GO" id="GO:0005829">
    <property type="term" value="C:cytosol"/>
    <property type="evidence" value="ECO:0007669"/>
    <property type="project" value="TreeGrafter"/>
</dbReference>
<evidence type="ECO:0000256" key="2">
    <source>
        <dbReference type="ARBA" id="ARBA00023012"/>
    </source>
</evidence>
<keyword evidence="1 4" id="KW-0597">Phosphoprotein</keyword>
<comment type="caution">
    <text evidence="8">The sequence shown here is derived from an EMBL/GenBank/DDBJ whole genome shotgun (WGS) entry which is preliminary data.</text>
</comment>
<dbReference type="Pfam" id="PF00486">
    <property type="entry name" value="Trans_reg_C"/>
    <property type="match status" value="1"/>
</dbReference>
<dbReference type="EMBL" id="JACHBK010000006">
    <property type="protein sequence ID" value="MBB5536317.1"/>
    <property type="molecule type" value="Genomic_DNA"/>
</dbReference>
<evidence type="ECO:0000313" key="9">
    <source>
        <dbReference type="Proteomes" id="UP000585507"/>
    </source>
</evidence>
<feature type="domain" description="OmpR/PhoB-type" evidence="7">
    <location>
        <begin position="129"/>
        <end position="227"/>
    </location>
</feature>
<dbReference type="PANTHER" id="PTHR48111">
    <property type="entry name" value="REGULATOR OF RPOS"/>
    <property type="match status" value="1"/>
</dbReference>
<dbReference type="PROSITE" id="PS51755">
    <property type="entry name" value="OMPR_PHOB"/>
    <property type="match status" value="1"/>
</dbReference>
<evidence type="ECO:0000313" key="8">
    <source>
        <dbReference type="EMBL" id="MBB5536317.1"/>
    </source>
</evidence>
<dbReference type="InterPro" id="IPR039420">
    <property type="entry name" value="WalR-like"/>
</dbReference>
<evidence type="ECO:0000256" key="1">
    <source>
        <dbReference type="ARBA" id="ARBA00022553"/>
    </source>
</evidence>
<dbReference type="Gene3D" id="1.10.10.10">
    <property type="entry name" value="Winged helix-like DNA-binding domain superfamily/Winged helix DNA-binding domain"/>
    <property type="match status" value="1"/>
</dbReference>
<dbReference type="GO" id="GO:0006355">
    <property type="term" value="P:regulation of DNA-templated transcription"/>
    <property type="evidence" value="ECO:0007669"/>
    <property type="project" value="InterPro"/>
</dbReference>
<gene>
    <name evidence="8" type="ORF">GGD55_003024</name>
</gene>
<keyword evidence="9" id="KW-1185">Reference proteome</keyword>
<dbReference type="AlphaFoldDB" id="A0A7W8UBG3"/>
<feature type="domain" description="Response regulatory" evidence="6">
    <location>
        <begin position="2"/>
        <end position="116"/>
    </location>
</feature>
<dbReference type="CDD" id="cd00383">
    <property type="entry name" value="trans_reg_C"/>
    <property type="match status" value="1"/>
</dbReference>
<dbReference type="RefSeq" id="WP_018329018.1">
    <property type="nucleotide sequence ID" value="NZ_JACHBK010000006.1"/>
</dbReference>
<evidence type="ECO:0000259" key="7">
    <source>
        <dbReference type="PROSITE" id="PS51755"/>
    </source>
</evidence>
<dbReference type="InterPro" id="IPR011006">
    <property type="entry name" value="CheY-like_superfamily"/>
</dbReference>
<dbReference type="Gene3D" id="3.40.50.2300">
    <property type="match status" value="1"/>
</dbReference>
<dbReference type="PANTHER" id="PTHR48111:SF40">
    <property type="entry name" value="PHOSPHATE REGULON TRANSCRIPTIONAL REGULATORY PROTEIN PHOB"/>
    <property type="match status" value="1"/>
</dbReference>
<dbReference type="GO" id="GO:0032993">
    <property type="term" value="C:protein-DNA complex"/>
    <property type="evidence" value="ECO:0007669"/>
    <property type="project" value="TreeGrafter"/>
</dbReference>
<accession>A0A7W8UBG3</accession>
<evidence type="ECO:0000256" key="5">
    <source>
        <dbReference type="PROSITE-ProRule" id="PRU01091"/>
    </source>
</evidence>
<evidence type="ECO:0000256" key="4">
    <source>
        <dbReference type="PROSITE-ProRule" id="PRU00169"/>
    </source>
</evidence>
<dbReference type="GO" id="GO:0000976">
    <property type="term" value="F:transcription cis-regulatory region binding"/>
    <property type="evidence" value="ECO:0007669"/>
    <property type="project" value="TreeGrafter"/>
</dbReference>
<dbReference type="Proteomes" id="UP000585507">
    <property type="component" value="Unassembled WGS sequence"/>
</dbReference>
<dbReference type="InterPro" id="IPR036388">
    <property type="entry name" value="WH-like_DNA-bd_sf"/>
</dbReference>
<keyword evidence="3 5" id="KW-0238">DNA-binding</keyword>
<dbReference type="PROSITE" id="PS50110">
    <property type="entry name" value="RESPONSE_REGULATORY"/>
    <property type="match status" value="1"/>
</dbReference>
<dbReference type="GO" id="GO:0000156">
    <property type="term" value="F:phosphorelay response regulator activity"/>
    <property type="evidence" value="ECO:0007669"/>
    <property type="project" value="TreeGrafter"/>
</dbReference>
<dbReference type="InterPro" id="IPR001789">
    <property type="entry name" value="Sig_transdc_resp-reg_receiver"/>
</dbReference>
<sequence length="243" mass="26715">MIIVITSSDPQCSLFLRHILAQQGFEAMLASDCEEALSLTRGGLVDALVVDWKAAYAIALCGTLKAAPQTRGVTLIALIDPAAATEYPRYINAGVDIAFVRPVDPVRILDVLRTEPASLVKENSVLTRHSRLRHADIVLEALECRVFRNGREVQLRLIEFNLLRCLIERQGQVMSRGELIAGAWPKGVFVDARTVNVHIGRLRKSLNFVPGEDPIRTVRGVGYALNMTEMDIEGGCPSRISQG</sequence>
<dbReference type="SUPFAM" id="SSF46894">
    <property type="entry name" value="C-terminal effector domain of the bipartite response regulators"/>
    <property type="match status" value="1"/>
</dbReference>
<feature type="modified residue" description="4-aspartylphosphate" evidence="4">
    <location>
        <position position="51"/>
    </location>
</feature>
<dbReference type="InterPro" id="IPR016032">
    <property type="entry name" value="Sig_transdc_resp-reg_C-effctor"/>
</dbReference>
<feature type="DNA-binding region" description="OmpR/PhoB-type" evidence="5">
    <location>
        <begin position="129"/>
        <end position="227"/>
    </location>
</feature>
<dbReference type="InterPro" id="IPR001867">
    <property type="entry name" value="OmpR/PhoB-type_DNA-bd"/>
</dbReference>
<protein>
    <submittedName>
        <fullName evidence="8">Two-component system phosphate regulon response regulator PhoB</fullName>
    </submittedName>
</protein>
<evidence type="ECO:0000259" key="6">
    <source>
        <dbReference type="PROSITE" id="PS50110"/>
    </source>
</evidence>
<dbReference type="SMART" id="SM00862">
    <property type="entry name" value="Trans_reg_C"/>
    <property type="match status" value="1"/>
</dbReference>
<organism evidence="8 9">
    <name type="scientific">Rhizobium giardinii</name>
    <dbReference type="NCBI Taxonomy" id="56731"/>
    <lineage>
        <taxon>Bacteria</taxon>
        <taxon>Pseudomonadati</taxon>
        <taxon>Pseudomonadota</taxon>
        <taxon>Alphaproteobacteria</taxon>
        <taxon>Hyphomicrobiales</taxon>
        <taxon>Rhizobiaceae</taxon>
        <taxon>Rhizobium/Agrobacterium group</taxon>
        <taxon>Rhizobium</taxon>
    </lineage>
</organism>
<evidence type="ECO:0000256" key="3">
    <source>
        <dbReference type="ARBA" id="ARBA00023125"/>
    </source>
</evidence>
<name>A0A7W8UBG3_9HYPH</name>
<proteinExistence type="predicted"/>
<dbReference type="SUPFAM" id="SSF52172">
    <property type="entry name" value="CheY-like"/>
    <property type="match status" value="1"/>
</dbReference>
<reference evidence="8 9" key="1">
    <citation type="submission" date="2020-08" db="EMBL/GenBank/DDBJ databases">
        <title>Genomic Encyclopedia of Type Strains, Phase IV (KMG-V): Genome sequencing to study the core and pangenomes of soil and plant-associated prokaryotes.</title>
        <authorList>
            <person name="Whitman W."/>
        </authorList>
    </citation>
    <scope>NUCLEOTIDE SEQUENCE [LARGE SCALE GENOMIC DNA]</scope>
    <source>
        <strain evidence="8 9">SEMIA 4084</strain>
    </source>
</reference>